<evidence type="ECO:0000313" key="2">
    <source>
        <dbReference type="Proteomes" id="UP000076481"/>
    </source>
</evidence>
<dbReference type="RefSeq" id="WP_303682369.1">
    <property type="nucleotide sequence ID" value="NZ_LVWG01000035.1"/>
</dbReference>
<proteinExistence type="predicted"/>
<dbReference type="EMBL" id="LVWG01000035">
    <property type="protein sequence ID" value="KZK73594.1"/>
    <property type="molecule type" value="Genomic_DNA"/>
</dbReference>
<dbReference type="Proteomes" id="UP000076481">
    <property type="component" value="Unassembled WGS sequence"/>
</dbReference>
<accession>A0A165L5L6</accession>
<sequence>MKSFTDAVKSGRKGLVIRNSVFLPFHCELLSIWVGKEMSLISAPDLISDLTDCGQVALRVGESYTNIVLKKWGDLAKELGHHKGHIILHAAEKGADIFLPENLHYIRIGFVDHGKEVSLEIIDDPFEL</sequence>
<name>A0A165L5L6_PELLU</name>
<dbReference type="AlphaFoldDB" id="A0A165L5L6"/>
<comment type="caution">
    <text evidence="1">The sequence shown here is derived from an EMBL/GenBank/DDBJ whole genome shotgun (WGS) entry which is preliminary data.</text>
</comment>
<evidence type="ECO:0000313" key="1">
    <source>
        <dbReference type="EMBL" id="KZK73594.1"/>
    </source>
</evidence>
<gene>
    <name evidence="1" type="ORF">A3K90_08235</name>
</gene>
<reference evidence="1 2" key="1">
    <citation type="submission" date="2016-03" db="EMBL/GenBank/DDBJ databases">
        <title>Speciation and ecological success in dimly lit waters: horizontal gene transfer in a green sulfur bacteria bloom unveiled by metagenomic assembly.</title>
        <authorList>
            <person name="Llorens-Mares T."/>
            <person name="Liu Z."/>
            <person name="Allen L.Z."/>
            <person name="Rusch D.B."/>
            <person name="Craig M.T."/>
            <person name="Dupont C.L."/>
            <person name="Bryant D.A."/>
            <person name="Casamayor E.O."/>
        </authorList>
    </citation>
    <scope>NUCLEOTIDE SEQUENCE [LARGE SCALE GENOMIC DNA]</scope>
    <source>
        <strain evidence="1">CIII</strain>
    </source>
</reference>
<protein>
    <submittedName>
        <fullName evidence="1">Uncharacterized protein</fullName>
    </submittedName>
</protein>
<organism evidence="1 2">
    <name type="scientific">Pelodictyon luteolum</name>
    <dbReference type="NCBI Taxonomy" id="1100"/>
    <lineage>
        <taxon>Bacteria</taxon>
        <taxon>Pseudomonadati</taxon>
        <taxon>Chlorobiota</taxon>
        <taxon>Chlorobiia</taxon>
        <taxon>Chlorobiales</taxon>
        <taxon>Chlorobiaceae</taxon>
        <taxon>Chlorobium/Pelodictyon group</taxon>
        <taxon>Pelodictyon</taxon>
    </lineage>
</organism>